<keyword evidence="3" id="KW-1185">Reference proteome</keyword>
<accession>A0ABY0ISG7</accession>
<keyword evidence="1" id="KW-0812">Transmembrane</keyword>
<evidence type="ECO:0008006" key="4">
    <source>
        <dbReference type="Google" id="ProtNLM"/>
    </source>
</evidence>
<feature type="transmembrane region" description="Helical" evidence="1">
    <location>
        <begin position="61"/>
        <end position="82"/>
    </location>
</feature>
<gene>
    <name evidence="2" type="ORF">EV678_1348</name>
</gene>
<dbReference type="Proteomes" id="UP000292136">
    <property type="component" value="Unassembled WGS sequence"/>
</dbReference>
<keyword evidence="1" id="KW-1133">Transmembrane helix</keyword>
<dbReference type="EMBL" id="SHKM01000001">
    <property type="protein sequence ID" value="RZT90530.1"/>
    <property type="molecule type" value="Genomic_DNA"/>
</dbReference>
<sequence>MRCPRCDQPMEDRRSDLCPDCLEARQKAMVRGARQGGLAGLLLGLLLAGLLLGVYGPERGIKAIAFGIASACAITGVLFGMLRRR</sequence>
<comment type="caution">
    <text evidence="2">The sequence shown here is derived from an EMBL/GenBank/DDBJ whole genome shotgun (WGS) entry which is preliminary data.</text>
</comment>
<evidence type="ECO:0000313" key="3">
    <source>
        <dbReference type="Proteomes" id="UP000292136"/>
    </source>
</evidence>
<proteinExistence type="predicted"/>
<evidence type="ECO:0000313" key="2">
    <source>
        <dbReference type="EMBL" id="RZT90530.1"/>
    </source>
</evidence>
<keyword evidence="1" id="KW-0472">Membrane</keyword>
<evidence type="ECO:0000256" key="1">
    <source>
        <dbReference type="SAM" id="Phobius"/>
    </source>
</evidence>
<feature type="transmembrane region" description="Helical" evidence="1">
    <location>
        <begin position="36"/>
        <end position="55"/>
    </location>
</feature>
<reference evidence="2 3" key="1">
    <citation type="submission" date="2019-02" db="EMBL/GenBank/DDBJ databases">
        <title>Genomic Encyclopedia of Type Strains, Phase IV (KMG-IV): sequencing the most valuable type-strain genomes for metagenomic binning, comparative biology and taxonomic classification.</title>
        <authorList>
            <person name="Goeker M."/>
        </authorList>
    </citation>
    <scope>NUCLEOTIDE SEQUENCE [LARGE SCALE GENOMIC DNA]</scope>
    <source>
        <strain evidence="2 3">DSM 21223</strain>
    </source>
</reference>
<organism evidence="2 3">
    <name type="scientific">Azospira oryzae</name>
    <dbReference type="NCBI Taxonomy" id="146939"/>
    <lineage>
        <taxon>Bacteria</taxon>
        <taxon>Pseudomonadati</taxon>
        <taxon>Pseudomonadota</taxon>
        <taxon>Betaproteobacteria</taxon>
        <taxon>Rhodocyclales</taxon>
        <taxon>Rhodocyclaceae</taxon>
        <taxon>Azospira</taxon>
    </lineage>
</organism>
<name>A0ABY0ISG7_9RHOO</name>
<protein>
    <recommendedName>
        <fullName evidence="4">Zinc ribbon domain-containing protein</fullName>
    </recommendedName>
</protein>